<comment type="caution">
    <text evidence="11">The sequence shown here is derived from an EMBL/GenBank/DDBJ whole genome shotgun (WGS) entry which is preliminary data.</text>
</comment>
<name>A0A9J6S6C3_KLEPN</name>
<keyword evidence="6 9" id="KW-1133">Transmembrane helix</keyword>
<keyword evidence="4" id="KW-0997">Cell inner membrane</keyword>
<dbReference type="GO" id="GO:0005886">
    <property type="term" value="C:plasma membrane"/>
    <property type="evidence" value="ECO:0007669"/>
    <property type="project" value="UniProtKB-SubCell"/>
</dbReference>
<protein>
    <submittedName>
        <fullName evidence="11">ABC transporter permease subunit</fullName>
    </submittedName>
</protein>
<comment type="similarity">
    <text evidence="8">Belongs to the binding-protein-dependent transport system permease family. OppBC subfamily.</text>
</comment>
<dbReference type="InterPro" id="IPR000515">
    <property type="entry name" value="MetI-like"/>
</dbReference>
<feature type="transmembrane region" description="Helical" evidence="9">
    <location>
        <begin position="142"/>
        <end position="163"/>
    </location>
</feature>
<evidence type="ECO:0000256" key="4">
    <source>
        <dbReference type="ARBA" id="ARBA00022519"/>
    </source>
</evidence>
<dbReference type="SUPFAM" id="SSF161098">
    <property type="entry name" value="MetI-like"/>
    <property type="match status" value="1"/>
</dbReference>
<proteinExistence type="inferred from homology"/>
<dbReference type="PANTHER" id="PTHR43163:SF6">
    <property type="entry name" value="DIPEPTIDE TRANSPORT SYSTEM PERMEASE PROTEIN DPPB-RELATED"/>
    <property type="match status" value="1"/>
</dbReference>
<dbReference type="Pfam" id="PF00528">
    <property type="entry name" value="BPD_transp_1"/>
    <property type="match status" value="1"/>
</dbReference>
<evidence type="ECO:0000256" key="1">
    <source>
        <dbReference type="ARBA" id="ARBA00004429"/>
    </source>
</evidence>
<dbReference type="AlphaFoldDB" id="A0A9J6S6C3"/>
<dbReference type="Gene3D" id="1.10.3720.10">
    <property type="entry name" value="MetI-like"/>
    <property type="match status" value="1"/>
</dbReference>
<evidence type="ECO:0000256" key="8">
    <source>
        <dbReference type="ARBA" id="ARBA00024202"/>
    </source>
</evidence>
<evidence type="ECO:0000256" key="2">
    <source>
        <dbReference type="ARBA" id="ARBA00022448"/>
    </source>
</evidence>
<keyword evidence="3" id="KW-1003">Cell membrane</keyword>
<feature type="domain" description="ABC transmembrane type-1" evidence="10">
    <location>
        <begin position="103"/>
        <end position="303"/>
    </location>
</feature>
<feature type="transmembrane region" description="Helical" evidence="9">
    <location>
        <begin position="238"/>
        <end position="264"/>
    </location>
</feature>
<dbReference type="PANTHER" id="PTHR43163">
    <property type="entry name" value="DIPEPTIDE TRANSPORT SYSTEM PERMEASE PROTEIN DPPB-RELATED"/>
    <property type="match status" value="1"/>
</dbReference>
<dbReference type="Pfam" id="PF19300">
    <property type="entry name" value="BPD_transp_1_N"/>
    <property type="match status" value="1"/>
</dbReference>
<evidence type="ECO:0000256" key="3">
    <source>
        <dbReference type="ARBA" id="ARBA00022475"/>
    </source>
</evidence>
<keyword evidence="7 9" id="KW-0472">Membrane</keyword>
<dbReference type="GO" id="GO:0071916">
    <property type="term" value="F:dipeptide transmembrane transporter activity"/>
    <property type="evidence" value="ECO:0007669"/>
    <property type="project" value="TreeGrafter"/>
</dbReference>
<evidence type="ECO:0000256" key="7">
    <source>
        <dbReference type="ARBA" id="ARBA00023136"/>
    </source>
</evidence>
<keyword evidence="5 9" id="KW-0812">Transmembrane</keyword>
<keyword evidence="2 9" id="KW-0813">Transport</keyword>
<sequence>MMGSSHVLFRRLVEPASRLFLTIAGVIVATFFILHIVPGDPVLMILGEHASNSAVQALRETLGLNRPMLEQFMTYLSGIFRHADAGYSLVYRVPSNGLVLSRLPVTATLVLLSTLFTTVIVCVLAMIAALKEGKAADHCIRTLSIVGAAMPVFWLAIILITIFSVNLRWFPVGGMGRHGFTNSLILPAITAAIVTAPILVRSLRTQLLEVIHAEFVTMLRINGLSSTRIMIKHILPNAAIPTLILMGINISGMLGGSIILERVFALPGIGSLLFDAIAKRDFPLIQTIALFSAAGVVMVSLMTDIIVRLLDPRARLAL</sequence>
<feature type="transmembrane region" description="Helical" evidence="9">
    <location>
        <begin position="284"/>
        <end position="307"/>
    </location>
</feature>
<evidence type="ECO:0000256" key="5">
    <source>
        <dbReference type="ARBA" id="ARBA00022692"/>
    </source>
</evidence>
<evidence type="ECO:0000259" key="10">
    <source>
        <dbReference type="PROSITE" id="PS50928"/>
    </source>
</evidence>
<evidence type="ECO:0000256" key="9">
    <source>
        <dbReference type="RuleBase" id="RU363032"/>
    </source>
</evidence>
<accession>A0A9J6S6C3</accession>
<feature type="transmembrane region" description="Helical" evidence="9">
    <location>
        <begin position="20"/>
        <end position="37"/>
    </location>
</feature>
<feature type="transmembrane region" description="Helical" evidence="9">
    <location>
        <begin position="105"/>
        <end position="130"/>
    </location>
</feature>
<dbReference type="InterPro" id="IPR045621">
    <property type="entry name" value="BPD_transp_1_N"/>
</dbReference>
<dbReference type="InterPro" id="IPR035906">
    <property type="entry name" value="MetI-like_sf"/>
</dbReference>
<evidence type="ECO:0000256" key="6">
    <source>
        <dbReference type="ARBA" id="ARBA00022989"/>
    </source>
</evidence>
<dbReference type="EMBL" id="WJWF01000033">
    <property type="protein sequence ID" value="MRL38435.1"/>
    <property type="molecule type" value="Genomic_DNA"/>
</dbReference>
<dbReference type="PROSITE" id="PS50928">
    <property type="entry name" value="ABC_TM1"/>
    <property type="match status" value="1"/>
</dbReference>
<feature type="transmembrane region" description="Helical" evidence="9">
    <location>
        <begin position="183"/>
        <end position="200"/>
    </location>
</feature>
<dbReference type="CDD" id="cd06261">
    <property type="entry name" value="TM_PBP2"/>
    <property type="match status" value="1"/>
</dbReference>
<reference evidence="11" key="1">
    <citation type="submission" date="2019-10" db="EMBL/GenBank/DDBJ databases">
        <title>Molecular typing, antibiotic resistance determination and virulence profiling for 36 multidrug-resistant clinical Klebsiella pneumoniae isolates using second- and third-generation sequencing.</title>
        <authorList>
            <person name="Shelenkov A."/>
            <person name="Mikhaylova Y."/>
            <person name="Yanushevich Y."/>
            <person name="Samoilov A."/>
            <person name="Petrova L."/>
            <person name="Fomina V."/>
            <person name="Gusarov V."/>
            <person name="Zamyatin M."/>
            <person name="Shagin D."/>
        </authorList>
    </citation>
    <scope>NUCLEOTIDE SEQUENCE [LARGE SCALE GENOMIC DNA]</scope>
    <source>
        <strain evidence="11">CriePir115</strain>
    </source>
</reference>
<gene>
    <name evidence="11" type="ORF">GJJ18_23785</name>
</gene>
<comment type="subcellular location">
    <subcellularLocation>
        <location evidence="1">Cell inner membrane</location>
        <topology evidence="1">Multi-pass membrane protein</topology>
    </subcellularLocation>
    <subcellularLocation>
        <location evidence="9">Cell membrane</location>
        <topology evidence="9">Multi-pass membrane protein</topology>
    </subcellularLocation>
</comment>
<organism evidence="11">
    <name type="scientific">Klebsiella pneumoniae</name>
    <dbReference type="NCBI Taxonomy" id="573"/>
    <lineage>
        <taxon>Bacteria</taxon>
        <taxon>Pseudomonadati</taxon>
        <taxon>Pseudomonadota</taxon>
        <taxon>Gammaproteobacteria</taxon>
        <taxon>Enterobacterales</taxon>
        <taxon>Enterobacteriaceae</taxon>
        <taxon>Klebsiella/Raoultella group</taxon>
        <taxon>Klebsiella</taxon>
        <taxon>Klebsiella pneumoniae complex</taxon>
    </lineage>
</organism>
<evidence type="ECO:0000313" key="11">
    <source>
        <dbReference type="EMBL" id="MRL38435.1"/>
    </source>
</evidence>